<dbReference type="Pfam" id="PF01875">
    <property type="entry name" value="Memo"/>
    <property type="match status" value="1"/>
</dbReference>
<comment type="caution">
    <text evidence="2">The sequence shown here is derived from an EMBL/GenBank/DDBJ whole genome shotgun (WGS) entry which is preliminary data.</text>
</comment>
<dbReference type="InterPro" id="IPR002737">
    <property type="entry name" value="MEMO1_fam"/>
</dbReference>
<reference evidence="2 3" key="1">
    <citation type="journal article" date="2016" name="Nat. Commun.">
        <title>Thousands of microbial genomes shed light on interconnected biogeochemical processes in an aquifer system.</title>
        <authorList>
            <person name="Anantharaman K."/>
            <person name="Brown C.T."/>
            <person name="Hug L.A."/>
            <person name="Sharon I."/>
            <person name="Castelle C.J."/>
            <person name="Probst A.J."/>
            <person name="Thomas B.C."/>
            <person name="Singh A."/>
            <person name="Wilkins M.J."/>
            <person name="Karaoz U."/>
            <person name="Brodie E.L."/>
            <person name="Williams K.H."/>
            <person name="Hubbard S.S."/>
            <person name="Banfield J.F."/>
        </authorList>
    </citation>
    <scope>NUCLEOTIDE SEQUENCE [LARGE SCALE GENOMIC DNA]</scope>
</reference>
<dbReference type="PANTHER" id="PTHR11060:SF0">
    <property type="entry name" value="PROTEIN MEMO1"/>
    <property type="match status" value="1"/>
</dbReference>
<dbReference type="Proteomes" id="UP000178682">
    <property type="component" value="Unassembled WGS sequence"/>
</dbReference>
<comment type="similarity">
    <text evidence="1">Belongs to the MEMO1 family.</text>
</comment>
<proteinExistence type="inferred from homology"/>
<sequence>YFLWLPRPPKPSLPLINELDNFNPPARLAETQNSFYSQEEFLSAVKKAETTGRRSDIYGIIVPHHLVGADIIAELVKMAAGRPINTVIVIGPNHNNIGREPLATALMSWQTPEGNVMPDINLTKLFLTDHQLQPNPSALAKEHSVGVMMPFIKHYWPQAQVLPIVLSSYANKVEAEKLSDWLKSHLNKDVLVIFSLDFSHYLTKEEADLKDEETINLIDNFFIDKIYELNNDYVDSPAGLASALLLAQKIRLKISVVRHSNSFNYVFPKPAATTSYFGVTLTREQ</sequence>
<dbReference type="NCBIfam" id="TIGR04336">
    <property type="entry name" value="AmmeMemoSam_B"/>
    <property type="match status" value="1"/>
</dbReference>
<dbReference type="Gene3D" id="3.40.830.10">
    <property type="entry name" value="LigB-like"/>
    <property type="match status" value="1"/>
</dbReference>
<dbReference type="AlphaFoldDB" id="A0A1F5RXL7"/>
<feature type="non-terminal residue" evidence="2">
    <location>
        <position position="1"/>
    </location>
</feature>
<gene>
    <name evidence="2" type="ORF">A3G56_01170</name>
</gene>
<dbReference type="PANTHER" id="PTHR11060">
    <property type="entry name" value="PROTEIN MEMO1"/>
    <property type="match status" value="1"/>
</dbReference>
<protein>
    <submittedName>
        <fullName evidence="2">AmmeMemoRadiSam system protein B</fullName>
    </submittedName>
</protein>
<dbReference type="CDD" id="cd07361">
    <property type="entry name" value="MEMO_like"/>
    <property type="match status" value="1"/>
</dbReference>
<organism evidence="2 3">
    <name type="scientific">Candidatus Falkowbacteria bacterium RIFCSPLOWO2_12_FULL_45_10</name>
    <dbReference type="NCBI Taxonomy" id="1797990"/>
    <lineage>
        <taxon>Bacteria</taxon>
        <taxon>Candidatus Falkowiibacteriota</taxon>
    </lineage>
</organism>
<dbReference type="EMBL" id="MFFX01000028">
    <property type="protein sequence ID" value="OGF19179.1"/>
    <property type="molecule type" value="Genomic_DNA"/>
</dbReference>
<evidence type="ECO:0000256" key="1">
    <source>
        <dbReference type="ARBA" id="ARBA00006315"/>
    </source>
</evidence>
<name>A0A1F5RXL7_9BACT</name>
<accession>A0A1F5RXL7</accession>
<evidence type="ECO:0000313" key="3">
    <source>
        <dbReference type="Proteomes" id="UP000178682"/>
    </source>
</evidence>
<evidence type="ECO:0000313" key="2">
    <source>
        <dbReference type="EMBL" id="OGF19179.1"/>
    </source>
</evidence>